<dbReference type="CDD" id="cd01104">
    <property type="entry name" value="HTH_MlrA-CarA"/>
    <property type="match status" value="1"/>
</dbReference>
<reference evidence="6 7" key="1">
    <citation type="submission" date="2020-08" db="EMBL/GenBank/DDBJ databases">
        <title>Novel species isolated from subtropical streams in China.</title>
        <authorList>
            <person name="Lu H."/>
        </authorList>
    </citation>
    <scope>NUCLEOTIDE SEQUENCE [LARGE SCALE GENOMIC DNA]</scope>
    <source>
        <strain evidence="6 7">KCTC 52442</strain>
    </source>
</reference>
<dbReference type="EMBL" id="JACOFU010000001">
    <property type="protein sequence ID" value="MBC3830095.1"/>
    <property type="molecule type" value="Genomic_DNA"/>
</dbReference>
<dbReference type="Proteomes" id="UP000643610">
    <property type="component" value="Unassembled WGS sequence"/>
</dbReference>
<keyword evidence="7" id="KW-1185">Reference proteome</keyword>
<dbReference type="Pfam" id="PF13411">
    <property type="entry name" value="MerR_1"/>
    <property type="match status" value="1"/>
</dbReference>
<organism evidence="6 7">
    <name type="scientific">Undibacterium amnicola</name>
    <dbReference type="NCBI Taxonomy" id="1834038"/>
    <lineage>
        <taxon>Bacteria</taxon>
        <taxon>Pseudomonadati</taxon>
        <taxon>Pseudomonadota</taxon>
        <taxon>Betaproteobacteria</taxon>
        <taxon>Burkholderiales</taxon>
        <taxon>Oxalobacteraceae</taxon>
        <taxon>Undibacterium</taxon>
    </lineage>
</organism>
<keyword evidence="2" id="KW-0805">Transcription regulation</keyword>
<dbReference type="InterPro" id="IPR009061">
    <property type="entry name" value="DNA-bd_dom_put_sf"/>
</dbReference>
<evidence type="ECO:0000256" key="4">
    <source>
        <dbReference type="ARBA" id="ARBA00023163"/>
    </source>
</evidence>
<evidence type="ECO:0000256" key="3">
    <source>
        <dbReference type="ARBA" id="ARBA00023125"/>
    </source>
</evidence>
<proteinExistence type="predicted"/>
<dbReference type="PANTHER" id="PTHR30204:SF69">
    <property type="entry name" value="MERR-FAMILY TRANSCRIPTIONAL REGULATOR"/>
    <property type="match status" value="1"/>
</dbReference>
<evidence type="ECO:0000256" key="2">
    <source>
        <dbReference type="ARBA" id="ARBA00023015"/>
    </source>
</evidence>
<dbReference type="SMART" id="SM00422">
    <property type="entry name" value="HTH_MERR"/>
    <property type="match status" value="1"/>
</dbReference>
<keyword evidence="4" id="KW-0804">Transcription</keyword>
<evidence type="ECO:0000256" key="1">
    <source>
        <dbReference type="ARBA" id="ARBA00022491"/>
    </source>
</evidence>
<protein>
    <submittedName>
        <fullName evidence="6">MerR family transcriptional regulator</fullName>
    </submittedName>
</protein>
<dbReference type="PROSITE" id="PS50937">
    <property type="entry name" value="HTH_MERR_2"/>
    <property type="match status" value="1"/>
</dbReference>
<dbReference type="InterPro" id="IPR047057">
    <property type="entry name" value="MerR_fam"/>
</dbReference>
<sequence>MNNEMMNNEIRKSSANDTNATYRSGAAARLSGVPVETLRVWERRYGVTDPTRSERGQRQYSFEDVRRLGLIKQLVDAGNSIGAVAHLDLQQLLAMLSAVANLPAAQSQVQVSNGLLRIVLVGVMLRQSLINLNPEQSKLSLVQTAFNLKQAPLQLKDVKVDVMVIEQGELTAPEEQIPLLSIAQQACQATAVLVLYRFASSDAIRQLRLAGFHVARIPADMLEIDHLCRVAMARALTLAEQQGRIGRMKKSPIKSSETARGKRNNLIPARLLDDDNLMHIAKFATSIHCECPRHLVDLLQMLSSFERYSAQCENRNEDDASLHRDLHHTAAHARSSLEQALVRVAQAEGIQY</sequence>
<comment type="caution">
    <text evidence="6">The sequence shown here is derived from an EMBL/GenBank/DDBJ whole genome shotgun (WGS) entry which is preliminary data.</text>
</comment>
<evidence type="ECO:0000259" key="5">
    <source>
        <dbReference type="PROSITE" id="PS50937"/>
    </source>
</evidence>
<feature type="domain" description="HTH merR-type" evidence="5">
    <location>
        <begin position="21"/>
        <end position="90"/>
    </location>
</feature>
<accession>A0ABR6XKQ5</accession>
<evidence type="ECO:0000313" key="6">
    <source>
        <dbReference type="EMBL" id="MBC3830095.1"/>
    </source>
</evidence>
<dbReference type="PANTHER" id="PTHR30204">
    <property type="entry name" value="REDOX-CYCLING DRUG-SENSING TRANSCRIPTIONAL ACTIVATOR SOXR"/>
    <property type="match status" value="1"/>
</dbReference>
<dbReference type="Gene3D" id="1.10.1660.10">
    <property type="match status" value="1"/>
</dbReference>
<dbReference type="InterPro" id="IPR000551">
    <property type="entry name" value="MerR-type_HTH_dom"/>
</dbReference>
<evidence type="ECO:0000313" key="7">
    <source>
        <dbReference type="Proteomes" id="UP000643610"/>
    </source>
</evidence>
<gene>
    <name evidence="6" type="ORF">H8K33_01075</name>
</gene>
<keyword evidence="1" id="KW-0678">Repressor</keyword>
<name>A0ABR6XKQ5_9BURK</name>
<keyword evidence="3" id="KW-0238">DNA-binding</keyword>
<dbReference type="SUPFAM" id="SSF46955">
    <property type="entry name" value="Putative DNA-binding domain"/>
    <property type="match status" value="1"/>
</dbReference>